<keyword evidence="2" id="KW-1185">Reference proteome</keyword>
<evidence type="ECO:0000313" key="1">
    <source>
        <dbReference type="EMBL" id="OXR27855.1"/>
    </source>
</evidence>
<reference evidence="1 2" key="1">
    <citation type="submission" date="2017-06" db="EMBL/GenBank/DDBJ databases">
        <authorList>
            <person name="Furmanczyk E.M."/>
        </authorList>
    </citation>
    <scope>NUCLEOTIDE SEQUENCE [LARGE SCALE GENOMIC DNA]</scope>
    <source>
        <strain evidence="1 2">DSM 16611</strain>
    </source>
</reference>
<dbReference type="Proteomes" id="UP000215455">
    <property type="component" value="Unassembled WGS sequence"/>
</dbReference>
<dbReference type="RefSeq" id="WP_083348719.1">
    <property type="nucleotide sequence ID" value="NZ_CP044409.1"/>
</dbReference>
<dbReference type="EMBL" id="NIWU01000011">
    <property type="protein sequence ID" value="OXR27855.1"/>
    <property type="molecule type" value="Genomic_DNA"/>
</dbReference>
<sequence length="87" mass="9584">MQGNAVHGALGEAFNVDDQEKRHYALLKKISAGAVTVARADDVVLMDELIRCGYVTALESTSLGERHFLDVQIMPSGEDRLRRLSAR</sequence>
<proteinExistence type="predicted"/>
<evidence type="ECO:0000313" key="2">
    <source>
        <dbReference type="Proteomes" id="UP000215455"/>
    </source>
</evidence>
<organism evidence="1 2">
    <name type="scientific">Pseudomonas umsongensis</name>
    <dbReference type="NCBI Taxonomy" id="198618"/>
    <lineage>
        <taxon>Bacteria</taxon>
        <taxon>Pseudomonadati</taxon>
        <taxon>Pseudomonadota</taxon>
        <taxon>Gammaproteobacteria</taxon>
        <taxon>Pseudomonadales</taxon>
        <taxon>Pseudomonadaceae</taxon>
        <taxon>Pseudomonas</taxon>
    </lineage>
</organism>
<comment type="caution">
    <text evidence="1">The sequence shown here is derived from an EMBL/GenBank/DDBJ whole genome shotgun (WGS) entry which is preliminary data.</text>
</comment>
<protein>
    <submittedName>
        <fullName evidence="1">Uncharacterized protein</fullName>
    </submittedName>
</protein>
<accession>A0ABX4DM83</accession>
<name>A0ABX4DM83_9PSED</name>
<gene>
    <name evidence="1" type="ORF">PSUM_30295</name>
</gene>